<dbReference type="InterPro" id="IPR018164">
    <property type="entry name" value="Ala-tRNA-synth_IIc_N"/>
</dbReference>
<keyword evidence="9" id="KW-0694">RNA-binding</keyword>
<dbReference type="InterPro" id="IPR018162">
    <property type="entry name" value="Ala-tRNA-ligase_IIc_anticod-bd"/>
</dbReference>
<evidence type="ECO:0000256" key="6">
    <source>
        <dbReference type="ARBA" id="ARBA00022741"/>
    </source>
</evidence>
<evidence type="ECO:0000256" key="9">
    <source>
        <dbReference type="ARBA" id="ARBA00022884"/>
    </source>
</evidence>
<keyword evidence="3" id="KW-0820">tRNA-binding</keyword>
<dbReference type="PANTHER" id="PTHR11777:SF10">
    <property type="entry name" value="ALANINE--TRNA LIGASE, MITOCHONDRIAL"/>
    <property type="match status" value="1"/>
</dbReference>
<reference evidence="15" key="2">
    <citation type="submission" date="2020-10" db="UniProtKB">
        <authorList>
            <consortium name="WormBaseParasite"/>
        </authorList>
    </citation>
    <scope>IDENTIFICATION</scope>
</reference>
<keyword evidence="5" id="KW-0479">Metal-binding</keyword>
<keyword evidence="8" id="KW-0067">ATP-binding</keyword>
<evidence type="ECO:0000313" key="15">
    <source>
        <dbReference type="WBParaSite" id="Pan_g8936.t1"/>
    </source>
</evidence>
<accession>A0A7E4WAL2</accession>
<dbReference type="GO" id="GO:0046872">
    <property type="term" value="F:metal ion binding"/>
    <property type="evidence" value="ECO:0007669"/>
    <property type="project" value="UniProtKB-KW"/>
</dbReference>
<organism evidence="14 15">
    <name type="scientific">Panagrellus redivivus</name>
    <name type="common">Microworm</name>
    <dbReference type="NCBI Taxonomy" id="6233"/>
    <lineage>
        <taxon>Eukaryota</taxon>
        <taxon>Metazoa</taxon>
        <taxon>Ecdysozoa</taxon>
        <taxon>Nematoda</taxon>
        <taxon>Chromadorea</taxon>
        <taxon>Rhabditida</taxon>
        <taxon>Tylenchina</taxon>
        <taxon>Panagrolaimomorpha</taxon>
        <taxon>Panagrolaimoidea</taxon>
        <taxon>Panagrolaimidae</taxon>
        <taxon>Panagrellus</taxon>
    </lineage>
</organism>
<comment type="catalytic activity">
    <reaction evidence="12">
        <text>tRNA(Ala) + L-alanine + ATP = L-alanyl-tRNA(Ala) + AMP + diphosphate</text>
        <dbReference type="Rhea" id="RHEA:12540"/>
        <dbReference type="Rhea" id="RHEA-COMP:9657"/>
        <dbReference type="Rhea" id="RHEA-COMP:9923"/>
        <dbReference type="ChEBI" id="CHEBI:30616"/>
        <dbReference type="ChEBI" id="CHEBI:33019"/>
        <dbReference type="ChEBI" id="CHEBI:57972"/>
        <dbReference type="ChEBI" id="CHEBI:78442"/>
        <dbReference type="ChEBI" id="CHEBI:78497"/>
        <dbReference type="ChEBI" id="CHEBI:456215"/>
        <dbReference type="EC" id="6.1.1.7"/>
    </reaction>
</comment>
<name>A0A7E4WAL2_PANRE</name>
<dbReference type="GO" id="GO:0002161">
    <property type="term" value="F:aminoacyl-tRNA deacylase activity"/>
    <property type="evidence" value="ECO:0007669"/>
    <property type="project" value="TreeGrafter"/>
</dbReference>
<protein>
    <recommendedName>
        <fullName evidence="2">alanine--tRNA ligase</fullName>
        <ecNumber evidence="2">6.1.1.7</ecNumber>
    </recommendedName>
</protein>
<comment type="similarity">
    <text evidence="1">Belongs to the class-II aminoacyl-tRNA synthetase family.</text>
</comment>
<dbReference type="GO" id="GO:0000049">
    <property type="term" value="F:tRNA binding"/>
    <property type="evidence" value="ECO:0007669"/>
    <property type="project" value="UniProtKB-KW"/>
</dbReference>
<keyword evidence="10" id="KW-0648">Protein biosynthesis</keyword>
<dbReference type="CDD" id="cd00673">
    <property type="entry name" value="AlaRS_core"/>
    <property type="match status" value="1"/>
</dbReference>
<dbReference type="PANTHER" id="PTHR11777">
    <property type="entry name" value="ALANYL-TRNA SYNTHETASE"/>
    <property type="match status" value="1"/>
</dbReference>
<evidence type="ECO:0000256" key="8">
    <source>
        <dbReference type="ARBA" id="ARBA00022840"/>
    </source>
</evidence>
<dbReference type="AlphaFoldDB" id="A0A7E4WAL2"/>
<feature type="domain" description="Alanyl-transfer RNA synthetases family profile" evidence="13">
    <location>
        <begin position="9"/>
        <end position="464"/>
    </location>
</feature>
<keyword evidence="7" id="KW-0862">Zinc</keyword>
<dbReference type="NCBIfam" id="TIGR00344">
    <property type="entry name" value="alaS"/>
    <property type="match status" value="1"/>
</dbReference>
<evidence type="ECO:0000256" key="4">
    <source>
        <dbReference type="ARBA" id="ARBA00022598"/>
    </source>
</evidence>
<keyword evidence="6" id="KW-0547">Nucleotide-binding</keyword>
<evidence type="ECO:0000256" key="2">
    <source>
        <dbReference type="ARBA" id="ARBA00013168"/>
    </source>
</evidence>
<dbReference type="SUPFAM" id="SSF55681">
    <property type="entry name" value="Class II aaRS and biotin synthetases"/>
    <property type="match status" value="1"/>
</dbReference>
<evidence type="ECO:0000256" key="12">
    <source>
        <dbReference type="ARBA" id="ARBA00048300"/>
    </source>
</evidence>
<evidence type="ECO:0000256" key="10">
    <source>
        <dbReference type="ARBA" id="ARBA00022917"/>
    </source>
</evidence>
<evidence type="ECO:0000256" key="5">
    <source>
        <dbReference type="ARBA" id="ARBA00022723"/>
    </source>
</evidence>
<dbReference type="InterPro" id="IPR050058">
    <property type="entry name" value="Ala-tRNA_ligase"/>
</dbReference>
<evidence type="ECO:0000256" key="11">
    <source>
        <dbReference type="ARBA" id="ARBA00023146"/>
    </source>
</evidence>
<evidence type="ECO:0000259" key="13">
    <source>
        <dbReference type="PROSITE" id="PS50860"/>
    </source>
</evidence>
<dbReference type="InterPro" id="IPR018165">
    <property type="entry name" value="Ala-tRNA-synth_IIc_core"/>
</dbReference>
<evidence type="ECO:0000313" key="14">
    <source>
        <dbReference type="Proteomes" id="UP000492821"/>
    </source>
</evidence>
<dbReference type="Gene3D" id="3.30.930.10">
    <property type="entry name" value="Bira Bifunctional Protein, Domain 2"/>
    <property type="match status" value="1"/>
</dbReference>
<keyword evidence="14" id="KW-1185">Reference proteome</keyword>
<evidence type="ECO:0000256" key="7">
    <source>
        <dbReference type="ARBA" id="ARBA00022833"/>
    </source>
</evidence>
<dbReference type="InterPro" id="IPR045864">
    <property type="entry name" value="aa-tRNA-synth_II/BPL/LPL"/>
</dbReference>
<dbReference type="PRINTS" id="PR00980">
    <property type="entry name" value="TRNASYNTHALA"/>
</dbReference>
<keyword evidence="11" id="KW-0030">Aminoacyl-tRNA synthetase</keyword>
<proteinExistence type="inferred from homology"/>
<keyword evidence="4" id="KW-0436">Ligase</keyword>
<dbReference type="Pfam" id="PF01411">
    <property type="entry name" value="tRNA-synt_2c"/>
    <property type="match status" value="1"/>
</dbReference>
<dbReference type="PROSITE" id="PS50860">
    <property type="entry name" value="AA_TRNA_LIGASE_II_ALA"/>
    <property type="match status" value="1"/>
</dbReference>
<evidence type="ECO:0000256" key="1">
    <source>
        <dbReference type="ARBA" id="ARBA00008226"/>
    </source>
</evidence>
<dbReference type="WBParaSite" id="Pan_g8936.t1">
    <property type="protein sequence ID" value="Pan_g8936.t1"/>
    <property type="gene ID" value="Pan_g8936"/>
</dbReference>
<dbReference type="SUPFAM" id="SSF101353">
    <property type="entry name" value="Putative anticodon-binding domain of alanyl-tRNA synthetase (AlaRS)"/>
    <property type="match status" value="1"/>
</dbReference>
<dbReference type="InterPro" id="IPR002318">
    <property type="entry name" value="Ala-tRNA-lgiase_IIc"/>
</dbReference>
<reference evidence="14" key="1">
    <citation type="journal article" date="2013" name="Genetics">
        <title>The draft genome and transcriptome of Panagrellus redivivus are shaped by the harsh demands of a free-living lifestyle.</title>
        <authorList>
            <person name="Srinivasan J."/>
            <person name="Dillman A.R."/>
            <person name="Macchietto M.G."/>
            <person name="Heikkinen L."/>
            <person name="Lakso M."/>
            <person name="Fracchia K.M."/>
            <person name="Antoshechkin I."/>
            <person name="Mortazavi A."/>
            <person name="Wong G."/>
            <person name="Sternberg P.W."/>
        </authorList>
    </citation>
    <scope>NUCLEOTIDE SEQUENCE [LARGE SCALE GENOMIC DNA]</scope>
    <source>
        <strain evidence="14">MT8872</strain>
    </source>
</reference>
<dbReference type="FunFam" id="3.30.930.10:FF:000011">
    <property type="entry name" value="Alanine--tRNA ligase, cytoplasmic"/>
    <property type="match status" value="1"/>
</dbReference>
<dbReference type="GO" id="GO:0005739">
    <property type="term" value="C:mitochondrion"/>
    <property type="evidence" value="ECO:0007669"/>
    <property type="project" value="TreeGrafter"/>
</dbReference>
<dbReference type="EC" id="6.1.1.7" evidence="2"/>
<sequence length="464" mass="51875">MLFSRRLSATASQIRKSFIDYFEAANHVHVPSSSVVPKDDPSLLFVSAGMNQFKSILTGAQPVPPGQERVVNSQKCIRAGGKHNDLDDVGADGYHHTFFEMLGNWSFGSYYKAEACEYAWKYLTNVLNIPESRLYVTYFRGCDVLGVPADMECFEIWRRLGLSPDRIIPSSAKDNFWEMAKYGPCGPCSEIHIDKDPNREHSVPHLVNADRPEVVELWNIVFMQYDRTESGIHPLPNKNIDCGMGFERLVSVLQGVDSNYDTDVFTPIFSTINSIAKNGPYEGRFGQDDASSKDWAYRVTADHLRTVSVALADGVRPAGTGRGHVVRKMLRRAALAATDTLGIDRFALSDIATSAIATLSDAYPNLQVEQGRILKTISEEETKFFRVLDNGKKIFERYADKLPKTATAFPAALAFKLHDAHGFPIELTQKFAFARGLSVDLHEFDRLIIEASELSKSRSKMNSR</sequence>
<dbReference type="GO" id="GO:0006419">
    <property type="term" value="P:alanyl-tRNA aminoacylation"/>
    <property type="evidence" value="ECO:0007669"/>
    <property type="project" value="InterPro"/>
</dbReference>
<dbReference type="Proteomes" id="UP000492821">
    <property type="component" value="Unassembled WGS sequence"/>
</dbReference>
<dbReference type="GO" id="GO:0004813">
    <property type="term" value="F:alanine-tRNA ligase activity"/>
    <property type="evidence" value="ECO:0007669"/>
    <property type="project" value="UniProtKB-EC"/>
</dbReference>
<evidence type="ECO:0000256" key="3">
    <source>
        <dbReference type="ARBA" id="ARBA00022555"/>
    </source>
</evidence>
<dbReference type="GO" id="GO:0005524">
    <property type="term" value="F:ATP binding"/>
    <property type="evidence" value="ECO:0007669"/>
    <property type="project" value="UniProtKB-KW"/>
</dbReference>